<organism evidence="1 2">
    <name type="scientific">Fusarium flagelliforme</name>
    <dbReference type="NCBI Taxonomy" id="2675880"/>
    <lineage>
        <taxon>Eukaryota</taxon>
        <taxon>Fungi</taxon>
        <taxon>Dikarya</taxon>
        <taxon>Ascomycota</taxon>
        <taxon>Pezizomycotina</taxon>
        <taxon>Sordariomycetes</taxon>
        <taxon>Hypocreomycetidae</taxon>
        <taxon>Hypocreales</taxon>
        <taxon>Nectriaceae</taxon>
        <taxon>Fusarium</taxon>
        <taxon>Fusarium incarnatum-equiseti species complex</taxon>
    </lineage>
</organism>
<dbReference type="Proteomes" id="UP000265631">
    <property type="component" value="Unassembled WGS sequence"/>
</dbReference>
<evidence type="ECO:0000313" key="2">
    <source>
        <dbReference type="Proteomes" id="UP000265631"/>
    </source>
</evidence>
<reference evidence="1 2" key="1">
    <citation type="journal article" date="2018" name="PLoS Pathog.">
        <title>Evolution of structural diversity of trichothecenes, a family of toxins produced by plant pathogenic and entomopathogenic fungi.</title>
        <authorList>
            <person name="Proctor R.H."/>
            <person name="McCormick S.P."/>
            <person name="Kim H.S."/>
            <person name="Cardoza R.E."/>
            <person name="Stanley A.M."/>
            <person name="Lindo L."/>
            <person name="Kelly A."/>
            <person name="Brown D.W."/>
            <person name="Lee T."/>
            <person name="Vaughan M.M."/>
            <person name="Alexander N.J."/>
            <person name="Busman M."/>
            <person name="Gutierrez S."/>
        </authorList>
    </citation>
    <scope>NUCLEOTIDE SEQUENCE [LARGE SCALE GENOMIC DNA]</scope>
    <source>
        <strain evidence="1 2">NRRL 13405</strain>
    </source>
</reference>
<name>A0A395MN69_9HYPO</name>
<protein>
    <recommendedName>
        <fullName evidence="3">F-box domain-containing protein</fullName>
    </recommendedName>
</protein>
<gene>
    <name evidence="1" type="ORF">FIE12Z_6368</name>
</gene>
<proteinExistence type="predicted"/>
<evidence type="ECO:0000313" key="1">
    <source>
        <dbReference type="EMBL" id="RFN49386.1"/>
    </source>
</evidence>
<dbReference type="AlphaFoldDB" id="A0A395MN69"/>
<sequence length="385" mass="44012">MTMDKIPQECRDIIGSFLRNSDRLNLALVSKSFYYYFSSANWKSIWLRGKPEELYQTLGFFLDEKYTQKHPLIKDFKISILPAPSRSKTPAGLTKRIVDSLSQVTCVDSVELQTIYEEDYLDLAEFACGMAEAPRWDKVTCLFLDCNECIAAAALDRCELDVLEHVTLTSWCLPDDEDDNQMYRALKCKYSAQPHLLKSLQIQFPLQELDNGTWDLIHEQVKGVHQVIGDFPALDYLRIGNEASEHNSPASDNSSWQEFNDEIEELCKALNNSTLKEFDIEINASLVDRGFIARGLQEDFPDGYLYFFDDGNYLDGPDEDFEVSIDDWFLQLARKIGVACPHLGSVTVSYGPTDTAFFERTHDMTFEFIQHGGLEIWPGDEGLFE</sequence>
<dbReference type="EMBL" id="PXXK01000179">
    <property type="protein sequence ID" value="RFN49386.1"/>
    <property type="molecule type" value="Genomic_DNA"/>
</dbReference>
<comment type="caution">
    <text evidence="1">The sequence shown here is derived from an EMBL/GenBank/DDBJ whole genome shotgun (WGS) entry which is preliminary data.</text>
</comment>
<accession>A0A395MN69</accession>
<evidence type="ECO:0008006" key="3">
    <source>
        <dbReference type="Google" id="ProtNLM"/>
    </source>
</evidence>
<keyword evidence="2" id="KW-1185">Reference proteome</keyword>